<dbReference type="Proteomes" id="UP000789920">
    <property type="component" value="Unassembled WGS sequence"/>
</dbReference>
<feature type="non-terminal residue" evidence="1">
    <location>
        <position position="1"/>
    </location>
</feature>
<feature type="non-terminal residue" evidence="1">
    <location>
        <position position="169"/>
    </location>
</feature>
<organism evidence="1 2">
    <name type="scientific">Racocetra persica</name>
    <dbReference type="NCBI Taxonomy" id="160502"/>
    <lineage>
        <taxon>Eukaryota</taxon>
        <taxon>Fungi</taxon>
        <taxon>Fungi incertae sedis</taxon>
        <taxon>Mucoromycota</taxon>
        <taxon>Glomeromycotina</taxon>
        <taxon>Glomeromycetes</taxon>
        <taxon>Diversisporales</taxon>
        <taxon>Gigasporaceae</taxon>
        <taxon>Racocetra</taxon>
    </lineage>
</organism>
<dbReference type="EMBL" id="CAJVQC010060801">
    <property type="protein sequence ID" value="CAG8801170.1"/>
    <property type="molecule type" value="Genomic_DNA"/>
</dbReference>
<comment type="caution">
    <text evidence="1">The sequence shown here is derived from an EMBL/GenBank/DDBJ whole genome shotgun (WGS) entry which is preliminary data.</text>
</comment>
<evidence type="ECO:0000313" key="1">
    <source>
        <dbReference type="EMBL" id="CAG8801170.1"/>
    </source>
</evidence>
<keyword evidence="2" id="KW-1185">Reference proteome</keyword>
<name>A0ACA9RNB9_9GLOM</name>
<sequence>IYVYTFDLNKFLPGKWAAPPEAPNRRIGTLQYGIVGKSTFPDVKNYGADYEEMFQLSPEQRGIITGLNIHHSDIVHGLTVKYKGHPVSTAGDVKGGNASTIRGLNENLYITSVEVYFSDRIISGIQFFFNSTPNSDILKSDLNVNSSEIFGSDLNAQRFVSEPPHGFKL</sequence>
<accession>A0ACA9RNB9</accession>
<gene>
    <name evidence="1" type="ORF">RPERSI_LOCUS21062</name>
</gene>
<proteinExistence type="predicted"/>
<evidence type="ECO:0000313" key="2">
    <source>
        <dbReference type="Proteomes" id="UP000789920"/>
    </source>
</evidence>
<reference evidence="1" key="1">
    <citation type="submission" date="2021-06" db="EMBL/GenBank/DDBJ databases">
        <authorList>
            <person name="Kallberg Y."/>
            <person name="Tangrot J."/>
            <person name="Rosling A."/>
        </authorList>
    </citation>
    <scope>NUCLEOTIDE SEQUENCE</scope>
    <source>
        <strain evidence="1">MA461A</strain>
    </source>
</reference>
<protein>
    <submittedName>
        <fullName evidence="1">35090_t:CDS:1</fullName>
    </submittedName>
</protein>